<accession>A0ACC3ZDX9</accession>
<evidence type="ECO:0000313" key="2">
    <source>
        <dbReference type="Proteomes" id="UP000805649"/>
    </source>
</evidence>
<keyword evidence="2" id="KW-1185">Reference proteome</keyword>
<comment type="caution">
    <text evidence="1">The sequence shown here is derived from an EMBL/GenBank/DDBJ whole genome shotgun (WGS) entry which is preliminary data.</text>
</comment>
<dbReference type="EMBL" id="VUJX02000001">
    <property type="protein sequence ID" value="KAL0942338.1"/>
    <property type="molecule type" value="Genomic_DNA"/>
</dbReference>
<dbReference type="Proteomes" id="UP000805649">
    <property type="component" value="Unassembled WGS sequence"/>
</dbReference>
<gene>
    <name evidence="1" type="ORF">CTRU02_200224</name>
</gene>
<evidence type="ECO:0000313" key="1">
    <source>
        <dbReference type="EMBL" id="KAL0942338.1"/>
    </source>
</evidence>
<organism evidence="1 2">
    <name type="scientific">Colletotrichum truncatum</name>
    <name type="common">Anthracnose fungus</name>
    <name type="synonym">Colletotrichum capsici</name>
    <dbReference type="NCBI Taxonomy" id="5467"/>
    <lineage>
        <taxon>Eukaryota</taxon>
        <taxon>Fungi</taxon>
        <taxon>Dikarya</taxon>
        <taxon>Ascomycota</taxon>
        <taxon>Pezizomycotina</taxon>
        <taxon>Sordariomycetes</taxon>
        <taxon>Hypocreomycetidae</taxon>
        <taxon>Glomerellales</taxon>
        <taxon>Glomerellaceae</taxon>
        <taxon>Colletotrichum</taxon>
        <taxon>Colletotrichum truncatum species complex</taxon>
    </lineage>
</organism>
<proteinExistence type="predicted"/>
<protein>
    <submittedName>
        <fullName evidence="1">Uncharacterized protein</fullName>
    </submittedName>
</protein>
<sequence length="57" mass="6428">MAGSETEVVLERGLTKNLPVLCTIRTGRMHHHLFDPNVKAVVRVLKRIDQTSDAMQD</sequence>
<name>A0ACC3ZDX9_COLTU</name>
<reference evidence="1 2" key="1">
    <citation type="journal article" date="2020" name="Phytopathology">
        <title>Genome Sequence Resources of Colletotrichum truncatum, C. plurivorum, C. musicola, and C. sojae: Four Species Pathogenic to Soybean (Glycine max).</title>
        <authorList>
            <person name="Rogerio F."/>
            <person name="Boufleur T.R."/>
            <person name="Ciampi-Guillardi M."/>
            <person name="Sukno S.A."/>
            <person name="Thon M.R."/>
            <person name="Massola Junior N.S."/>
            <person name="Baroncelli R."/>
        </authorList>
    </citation>
    <scope>NUCLEOTIDE SEQUENCE [LARGE SCALE GENOMIC DNA]</scope>
    <source>
        <strain evidence="1 2">CMES1059</strain>
    </source>
</reference>